<gene>
    <name evidence="1" type="ORF">F9B74_04910</name>
</gene>
<organism evidence="1 2">
    <name type="scientific">Pelistega ratti</name>
    <dbReference type="NCBI Taxonomy" id="2652177"/>
    <lineage>
        <taxon>Bacteria</taxon>
        <taxon>Pseudomonadati</taxon>
        <taxon>Pseudomonadota</taxon>
        <taxon>Betaproteobacteria</taxon>
        <taxon>Burkholderiales</taxon>
        <taxon>Alcaligenaceae</taxon>
        <taxon>Pelistega</taxon>
    </lineage>
</organism>
<comment type="caution">
    <text evidence="1">The sequence shown here is derived from an EMBL/GenBank/DDBJ whole genome shotgun (WGS) entry which is preliminary data.</text>
</comment>
<dbReference type="EMBL" id="JAAGYR010000007">
    <property type="protein sequence ID" value="NEN75668.1"/>
    <property type="molecule type" value="Genomic_DNA"/>
</dbReference>
<evidence type="ECO:0000313" key="2">
    <source>
        <dbReference type="Proteomes" id="UP000477651"/>
    </source>
</evidence>
<dbReference type="RefSeq" id="WP_159991895.1">
    <property type="nucleotide sequence ID" value="NZ_CP047165.1"/>
</dbReference>
<evidence type="ECO:0000313" key="1">
    <source>
        <dbReference type="EMBL" id="NEN75668.1"/>
    </source>
</evidence>
<sequence length="162" mass="17993">MFITSSSFRTLKKSLKKDFIKPMVALENSHSPIHNTLKTATTFITIQQILQDILPQGSICHVVRFQEGELVVAVGNAAMASKLRQLVPSIAAHLHQQSYPITKLKIKVMASLAQPIEQQNTPTISTKQILQSCHQAYQTLLDTYPDGPLAETLRKILSKTAM</sequence>
<dbReference type="InterPro" id="IPR007922">
    <property type="entry name" value="DciA-like"/>
</dbReference>
<accession>A0A6L9Y7C3</accession>
<keyword evidence="2" id="KW-1185">Reference proteome</keyword>
<dbReference type="Proteomes" id="UP000477651">
    <property type="component" value="Unassembled WGS sequence"/>
</dbReference>
<name>A0A6L9Y7C3_9BURK</name>
<proteinExistence type="predicted"/>
<dbReference type="Pfam" id="PF05258">
    <property type="entry name" value="DciA"/>
    <property type="match status" value="1"/>
</dbReference>
<protein>
    <submittedName>
        <fullName evidence="1">DUF721 domain-containing protein</fullName>
    </submittedName>
</protein>
<dbReference type="AlphaFoldDB" id="A0A6L9Y7C3"/>
<reference evidence="1 2" key="1">
    <citation type="submission" date="2020-02" db="EMBL/GenBank/DDBJ databases">
        <title>Pelistega sp. NLN82 were isolated from wild rodents of the Hainan Island.</title>
        <authorList>
            <person name="Niu N."/>
            <person name="Zhou J."/>
        </authorList>
    </citation>
    <scope>NUCLEOTIDE SEQUENCE [LARGE SCALE GENOMIC DNA]</scope>
    <source>
        <strain evidence="1 2">NLN82</strain>
    </source>
</reference>